<keyword evidence="1" id="KW-0175">Coiled coil</keyword>
<feature type="compositionally biased region" description="Basic and acidic residues" evidence="2">
    <location>
        <begin position="37"/>
        <end position="47"/>
    </location>
</feature>
<feature type="region of interest" description="Disordered" evidence="2">
    <location>
        <begin position="18"/>
        <end position="111"/>
    </location>
</feature>
<feature type="compositionally biased region" description="Polar residues" evidence="2">
    <location>
        <begin position="27"/>
        <end position="36"/>
    </location>
</feature>
<evidence type="ECO:0000256" key="2">
    <source>
        <dbReference type="SAM" id="MobiDB-lite"/>
    </source>
</evidence>
<dbReference type="OrthoDB" id="3776930at2759"/>
<reference evidence="3" key="1">
    <citation type="journal article" date="2020" name="Stud. Mycol.">
        <title>101 Dothideomycetes genomes: a test case for predicting lifestyles and emergence of pathogens.</title>
        <authorList>
            <person name="Haridas S."/>
            <person name="Albert R."/>
            <person name="Binder M."/>
            <person name="Bloem J."/>
            <person name="Labutti K."/>
            <person name="Salamov A."/>
            <person name="Andreopoulos B."/>
            <person name="Baker S."/>
            <person name="Barry K."/>
            <person name="Bills G."/>
            <person name="Bluhm B."/>
            <person name="Cannon C."/>
            <person name="Castanera R."/>
            <person name="Culley D."/>
            <person name="Daum C."/>
            <person name="Ezra D."/>
            <person name="Gonzalez J."/>
            <person name="Henrissat B."/>
            <person name="Kuo A."/>
            <person name="Liang C."/>
            <person name="Lipzen A."/>
            <person name="Lutzoni F."/>
            <person name="Magnuson J."/>
            <person name="Mondo S."/>
            <person name="Nolan M."/>
            <person name="Ohm R."/>
            <person name="Pangilinan J."/>
            <person name="Park H.-J."/>
            <person name="Ramirez L."/>
            <person name="Alfaro M."/>
            <person name="Sun H."/>
            <person name="Tritt A."/>
            <person name="Yoshinaga Y."/>
            <person name="Zwiers L.-H."/>
            <person name="Turgeon B."/>
            <person name="Goodwin S."/>
            <person name="Spatafora J."/>
            <person name="Crous P."/>
            <person name="Grigoriev I."/>
        </authorList>
    </citation>
    <scope>NUCLEOTIDE SEQUENCE</scope>
    <source>
        <strain evidence="3">CBS 125425</strain>
    </source>
</reference>
<evidence type="ECO:0000256" key="1">
    <source>
        <dbReference type="SAM" id="Coils"/>
    </source>
</evidence>
<evidence type="ECO:0000313" key="4">
    <source>
        <dbReference type="Proteomes" id="UP000799444"/>
    </source>
</evidence>
<comment type="caution">
    <text evidence="3">The sequence shown here is derived from an EMBL/GenBank/DDBJ whole genome shotgun (WGS) entry which is preliminary data.</text>
</comment>
<accession>A0A9P4QIX6</accession>
<proteinExistence type="predicted"/>
<keyword evidence="4" id="KW-1185">Reference proteome</keyword>
<dbReference type="AlphaFoldDB" id="A0A9P4QIX6"/>
<organism evidence="3 4">
    <name type="scientific">Polyplosphaeria fusca</name>
    <dbReference type="NCBI Taxonomy" id="682080"/>
    <lineage>
        <taxon>Eukaryota</taxon>
        <taxon>Fungi</taxon>
        <taxon>Dikarya</taxon>
        <taxon>Ascomycota</taxon>
        <taxon>Pezizomycotina</taxon>
        <taxon>Dothideomycetes</taxon>
        <taxon>Pleosporomycetidae</taxon>
        <taxon>Pleosporales</taxon>
        <taxon>Tetraplosphaeriaceae</taxon>
        <taxon>Polyplosphaeria</taxon>
    </lineage>
</organism>
<gene>
    <name evidence="3" type="ORF">EJ04DRAFT_517744</name>
</gene>
<dbReference type="Proteomes" id="UP000799444">
    <property type="component" value="Unassembled WGS sequence"/>
</dbReference>
<name>A0A9P4QIX6_9PLEO</name>
<feature type="compositionally biased region" description="Polar residues" evidence="2">
    <location>
        <begin position="66"/>
        <end position="80"/>
    </location>
</feature>
<sequence>MPLSKVPSKVRDIRMVAANDVLDEPLTQRTAGSQDDSSVRGENRESNQGENNATDRLSEVEKNQHVLPQNALNPRTSSLGATIAKMEPTQSSNETDDKDHSEYSKPETEHDVADFTLEAIEPATKGDLEDERERYLQQYKDDQKIKQRQSERLKMGETMLHGVRNNLKESKNQFNRFRNNAEARWANDELRIHQLEEELKKAKQQISNHDREQSQNVIQLQGKVQQAEKAYGEQLQRATKLEQAWKKATAALTTLRRQESSYRVDTQLVQGLYNEIIYDASNWASNYCVESGTIELSEEQYEYVLSMGCHAKHYLSSPKLRPLLVQALIMRRLAEKVLNSSADAGLMWAGKLGTDLRAIEHALKYRLREYDTSTQEQDMADRRRGYSLWKAATTVLVRKEVDEKSVIDLIDEFARHLEAFLQPFITEKKPTMWNDLQAIVSKAVRLDEEVHKSKAFFSFDNWSNKQDIATIGYTFNESHMESALGFEDGREGMVVELLIAPSLMKSGTTQGEDYETTAFISKWVVVCTEHREKMESFS</sequence>
<dbReference type="EMBL" id="ML996433">
    <property type="protein sequence ID" value="KAF2726580.1"/>
    <property type="molecule type" value="Genomic_DNA"/>
</dbReference>
<feature type="coiled-coil region" evidence="1">
    <location>
        <begin position="160"/>
        <end position="244"/>
    </location>
</feature>
<feature type="compositionally biased region" description="Basic and acidic residues" evidence="2">
    <location>
        <begin position="95"/>
        <end position="111"/>
    </location>
</feature>
<protein>
    <submittedName>
        <fullName evidence="3">Uncharacterized protein</fullName>
    </submittedName>
</protein>
<evidence type="ECO:0000313" key="3">
    <source>
        <dbReference type="EMBL" id="KAF2726580.1"/>
    </source>
</evidence>